<proteinExistence type="predicted"/>
<evidence type="ECO:0000313" key="2">
    <source>
        <dbReference type="EMBL" id="KIO05839.1"/>
    </source>
</evidence>
<dbReference type="Proteomes" id="UP000054217">
    <property type="component" value="Unassembled WGS sequence"/>
</dbReference>
<accession>A0A0C3PDI6</accession>
<dbReference type="HOGENOM" id="CLU_2980064_0_0_1"/>
<feature type="compositionally biased region" description="Polar residues" evidence="1">
    <location>
        <begin position="47"/>
        <end position="58"/>
    </location>
</feature>
<evidence type="ECO:0000256" key="1">
    <source>
        <dbReference type="SAM" id="MobiDB-lite"/>
    </source>
</evidence>
<gene>
    <name evidence="2" type="ORF">M404DRAFT_999566</name>
</gene>
<dbReference type="EMBL" id="KN831965">
    <property type="protein sequence ID" value="KIO05839.1"/>
    <property type="molecule type" value="Genomic_DNA"/>
</dbReference>
<feature type="region of interest" description="Disordered" evidence="1">
    <location>
        <begin position="1"/>
        <end position="58"/>
    </location>
</feature>
<reference evidence="2 3" key="1">
    <citation type="submission" date="2014-04" db="EMBL/GenBank/DDBJ databases">
        <authorList>
            <consortium name="DOE Joint Genome Institute"/>
            <person name="Kuo A."/>
            <person name="Kohler A."/>
            <person name="Costa M.D."/>
            <person name="Nagy L.G."/>
            <person name="Floudas D."/>
            <person name="Copeland A."/>
            <person name="Barry K.W."/>
            <person name="Cichocki N."/>
            <person name="Veneault-Fourrey C."/>
            <person name="LaButti K."/>
            <person name="Lindquist E.A."/>
            <person name="Lipzen A."/>
            <person name="Lundell T."/>
            <person name="Morin E."/>
            <person name="Murat C."/>
            <person name="Sun H."/>
            <person name="Tunlid A."/>
            <person name="Henrissat B."/>
            <person name="Grigoriev I.V."/>
            <person name="Hibbett D.S."/>
            <person name="Martin F."/>
            <person name="Nordberg H.P."/>
            <person name="Cantor M.N."/>
            <person name="Hua S.X."/>
        </authorList>
    </citation>
    <scope>NUCLEOTIDE SEQUENCE [LARGE SCALE GENOMIC DNA]</scope>
    <source>
        <strain evidence="2 3">Marx 270</strain>
    </source>
</reference>
<sequence>MPADEAARLRDERLKRKGSKSQGLRNRGKRGPDIPRREIDDQIPGQRFTSQDVHQLLR</sequence>
<feature type="compositionally biased region" description="Basic and acidic residues" evidence="1">
    <location>
        <begin position="1"/>
        <end position="14"/>
    </location>
</feature>
<keyword evidence="3" id="KW-1185">Reference proteome</keyword>
<organism evidence="2 3">
    <name type="scientific">Pisolithus tinctorius Marx 270</name>
    <dbReference type="NCBI Taxonomy" id="870435"/>
    <lineage>
        <taxon>Eukaryota</taxon>
        <taxon>Fungi</taxon>
        <taxon>Dikarya</taxon>
        <taxon>Basidiomycota</taxon>
        <taxon>Agaricomycotina</taxon>
        <taxon>Agaricomycetes</taxon>
        <taxon>Agaricomycetidae</taxon>
        <taxon>Boletales</taxon>
        <taxon>Sclerodermatineae</taxon>
        <taxon>Pisolithaceae</taxon>
        <taxon>Pisolithus</taxon>
    </lineage>
</organism>
<dbReference type="AlphaFoldDB" id="A0A0C3PDI6"/>
<feature type="compositionally biased region" description="Basic and acidic residues" evidence="1">
    <location>
        <begin position="30"/>
        <end position="40"/>
    </location>
</feature>
<dbReference type="InParanoid" id="A0A0C3PDI6"/>
<evidence type="ECO:0000313" key="3">
    <source>
        <dbReference type="Proteomes" id="UP000054217"/>
    </source>
</evidence>
<protein>
    <submittedName>
        <fullName evidence="2">Uncharacterized protein</fullName>
    </submittedName>
</protein>
<name>A0A0C3PDI6_PISTI</name>
<reference evidence="3" key="2">
    <citation type="submission" date="2015-01" db="EMBL/GenBank/DDBJ databases">
        <title>Evolutionary Origins and Diversification of the Mycorrhizal Mutualists.</title>
        <authorList>
            <consortium name="DOE Joint Genome Institute"/>
            <consortium name="Mycorrhizal Genomics Consortium"/>
            <person name="Kohler A."/>
            <person name="Kuo A."/>
            <person name="Nagy L.G."/>
            <person name="Floudas D."/>
            <person name="Copeland A."/>
            <person name="Barry K.W."/>
            <person name="Cichocki N."/>
            <person name="Veneault-Fourrey C."/>
            <person name="LaButti K."/>
            <person name="Lindquist E.A."/>
            <person name="Lipzen A."/>
            <person name="Lundell T."/>
            <person name="Morin E."/>
            <person name="Murat C."/>
            <person name="Riley R."/>
            <person name="Ohm R."/>
            <person name="Sun H."/>
            <person name="Tunlid A."/>
            <person name="Henrissat B."/>
            <person name="Grigoriev I.V."/>
            <person name="Hibbett D.S."/>
            <person name="Martin F."/>
        </authorList>
    </citation>
    <scope>NUCLEOTIDE SEQUENCE [LARGE SCALE GENOMIC DNA]</scope>
    <source>
        <strain evidence="3">Marx 270</strain>
    </source>
</reference>